<gene>
    <name evidence="2" type="ORF">ERS686654_00007</name>
</gene>
<organism evidence="2 3">
    <name type="scientific">Campylobacter hyointestinalis subsp. hyointestinalis</name>
    <dbReference type="NCBI Taxonomy" id="91352"/>
    <lineage>
        <taxon>Bacteria</taxon>
        <taxon>Pseudomonadati</taxon>
        <taxon>Campylobacterota</taxon>
        <taxon>Epsilonproteobacteria</taxon>
        <taxon>Campylobacterales</taxon>
        <taxon>Campylobacteraceae</taxon>
        <taxon>Campylobacter</taxon>
    </lineage>
</organism>
<keyword evidence="1" id="KW-1133">Transmembrane helix</keyword>
<dbReference type="AlphaFoldDB" id="A0A0S4R0M0"/>
<dbReference type="Proteomes" id="UP000052237">
    <property type="component" value="Unassembled WGS sequence"/>
</dbReference>
<evidence type="ECO:0000313" key="3">
    <source>
        <dbReference type="Proteomes" id="UP000052237"/>
    </source>
</evidence>
<reference evidence="2 3" key="1">
    <citation type="submission" date="2015-11" db="EMBL/GenBank/DDBJ databases">
        <authorList>
            <consortium name="Pathogen Informatics"/>
        </authorList>
    </citation>
    <scope>NUCLEOTIDE SEQUENCE [LARGE SCALE GENOMIC DNA]</scope>
    <source>
        <strain evidence="2 3">006A-0059</strain>
    </source>
</reference>
<keyword evidence="1" id="KW-0812">Transmembrane</keyword>
<protein>
    <submittedName>
        <fullName evidence="2">Periplasmic protein</fullName>
    </submittedName>
</protein>
<dbReference type="EMBL" id="FAVB01000001">
    <property type="protein sequence ID" value="CUU67704.1"/>
    <property type="molecule type" value="Genomic_DNA"/>
</dbReference>
<dbReference type="RefSeq" id="WP_059434809.1">
    <property type="nucleotide sequence ID" value="NZ_FAVB01000001.1"/>
</dbReference>
<keyword evidence="1" id="KW-0472">Membrane</keyword>
<sequence>MKIVGWIFGITILLLLCIYGILFTNFGNSLLKPYVQNLLQQKTNTQIVLNKFKVGLTTAEISADINQELNLSISGDYNLFKKDFDLKYVLNANGLKSFGLNVKEEMGLKGALSGNLNNFIANGAGNTFGSNIKFATKIIDFKPSLIKLDAKNLNVEDILISANQKPYLNGKLNLIADISDTNGTRLGFAKVTSSKLYTNNALVKEDFNITLDDNFYLNLNSDLKVLDQIATAKTVLSSPIAIAAALNSIYDINKNELNSDFNLNIPNLNKLEKIINHKLSGEITLKGDIKISASKLEYFDALIKGFGGNINAKLKDDQITAELKDIKLDEVLKVAMLPNVANGLMEGAINIKDISSPSLISGIASLRISKAKIQKDSVNELLNIGINKDIPFNSDVKISVDKGLLNLDSIITSEILNLNKLNGKYNLAQKSGDFDFILDINDLSKLTNQNLKGTILLNGAANIRSNALKILNLNGNLLGGNIDIALNNQNLKANLNSISLNDLFVMTGQKPLANGILNADLNFDSIDIKNLNGKGILNIKNGSLNSKNISQILKKNIPEDVKFELNTKPTITNSIVYFSSNLNSNLIDITKFNGSFDINKMLLDAVYNAKIDDLSKLEFLSGKKLIGAANLDGKIKYDKNLYATLKSKLLNSELNSELEDNKLSLNMNNFDISELLAMLDYEKFYSGKGNLNANYNLESAKGNFKIDILEGSLTKSGLTDAISVALDRDITKEVYKDGYIKGDINRDLVTLKAEISSPKSDINITKGTLNLANSKIFIPVDLNIEKTDLRVEVSGTTQKPRYAFDSNYIKLKIEKELNKVFKTDENATKQNNAKELIKGLKNLF</sequence>
<evidence type="ECO:0000256" key="1">
    <source>
        <dbReference type="SAM" id="Phobius"/>
    </source>
</evidence>
<accession>A0A0S4R0M0</accession>
<evidence type="ECO:0000313" key="2">
    <source>
        <dbReference type="EMBL" id="CUU67704.1"/>
    </source>
</evidence>
<proteinExistence type="predicted"/>
<keyword evidence="3" id="KW-1185">Reference proteome</keyword>
<feature type="transmembrane region" description="Helical" evidence="1">
    <location>
        <begin position="6"/>
        <end position="26"/>
    </location>
</feature>
<comment type="caution">
    <text evidence="2">The sequence shown here is derived from an EMBL/GenBank/DDBJ whole genome shotgun (WGS) entry which is preliminary data.</text>
</comment>
<name>A0A0S4R0M0_CAMHY</name>